<evidence type="ECO:0000313" key="3">
    <source>
        <dbReference type="Proteomes" id="UP000198937"/>
    </source>
</evidence>
<accession>A0A1C6UW93</accession>
<sequence>MSESRLEFRAHHRPVLPAGDYQVTVSQQVSLEPEDFTVTRRFTVAGDRFGLAPSLIRAVFPPHGSVGDHGNVLPHVVLERATLPWERSPVGDDPAAAPWLALLLFSEDERPEPHTVPLGQLGTDSWLPAAASTPERHESGQDPVTVIDVPLDLLTELLPDYAELPLLAHVRAGDGDAAEAAVVVGNRLPTPGGTSTVHLVSLEHRFRTTGDGPAVFDPGPAPGGGRTHTVRLVSLTSWRFASVSADHTFATLVRDLADDGGTLRLPPAGGAAVDRYLAAGFVPLRHQLRQGGRSIGWYRGPLVPGPTDGGPVAPTRTGDALLRFDTELGMFDLGYAAAWQLGRLLALSSGDVATGLYGWRRRRDQRAKQQVDPGYPLAVAPIDDTLPAGVLDWLTGLTRLDGIPLTYLVPDERLLPAETIRFLGVDQTWVRHLLDGATSIGRLGPADEQRDAVAPVPVDFPTVTGALIRSDVVSGYPALLVDGYADLAGRQPLVSWGSRRLAPDILLCLFTGDQLARLDLHQPPEAQHLAVEPDASGTSFGRMLRAPGGTDDPPGHLGPLPFGPRGTVPMRELAGAVAQALGRPAAEVDAGDLALQLTETAERVTFLRVGSA</sequence>
<evidence type="ECO:0000256" key="1">
    <source>
        <dbReference type="SAM" id="MobiDB-lite"/>
    </source>
</evidence>
<gene>
    <name evidence="2" type="ORF">GA0070617_3782</name>
</gene>
<dbReference type="OrthoDB" id="4846903at2"/>
<name>A0A1C6UW93_9ACTN</name>
<evidence type="ECO:0000313" key="2">
    <source>
        <dbReference type="EMBL" id="SCL58315.1"/>
    </source>
</evidence>
<keyword evidence="3" id="KW-1185">Reference proteome</keyword>
<organism evidence="2 3">
    <name type="scientific">Micromonospora yangpuensis</name>
    <dbReference type="NCBI Taxonomy" id="683228"/>
    <lineage>
        <taxon>Bacteria</taxon>
        <taxon>Bacillati</taxon>
        <taxon>Actinomycetota</taxon>
        <taxon>Actinomycetes</taxon>
        <taxon>Micromonosporales</taxon>
        <taxon>Micromonosporaceae</taxon>
        <taxon>Micromonospora</taxon>
    </lineage>
</organism>
<reference evidence="3" key="1">
    <citation type="submission" date="2016-06" db="EMBL/GenBank/DDBJ databases">
        <authorList>
            <person name="Varghese N."/>
            <person name="Submissions Spin"/>
        </authorList>
    </citation>
    <scope>NUCLEOTIDE SEQUENCE [LARGE SCALE GENOMIC DNA]</scope>
    <source>
        <strain evidence="3">DSM 45577</strain>
    </source>
</reference>
<feature type="region of interest" description="Disordered" evidence="1">
    <location>
        <begin position="113"/>
        <end position="142"/>
    </location>
</feature>
<dbReference type="RefSeq" id="WP_139135709.1">
    <property type="nucleotide sequence ID" value="NZ_BMMJ01000014.1"/>
</dbReference>
<protein>
    <submittedName>
        <fullName evidence="2">Uncharacterized protein</fullName>
    </submittedName>
</protein>
<proteinExistence type="predicted"/>
<dbReference type="STRING" id="683228.GA0070617_3782"/>
<dbReference type="AlphaFoldDB" id="A0A1C6UW93"/>
<dbReference type="EMBL" id="FMIA01000002">
    <property type="protein sequence ID" value="SCL58315.1"/>
    <property type="molecule type" value="Genomic_DNA"/>
</dbReference>
<dbReference type="Proteomes" id="UP000198937">
    <property type="component" value="Unassembled WGS sequence"/>
</dbReference>